<name>A0ABP4MX38_9ACTN</name>
<proteinExistence type="predicted"/>
<accession>A0ABP4MX38</accession>
<dbReference type="EMBL" id="BAAAQD010000022">
    <property type="protein sequence ID" value="GAA1551803.1"/>
    <property type="molecule type" value="Genomic_DNA"/>
</dbReference>
<dbReference type="Proteomes" id="UP001501470">
    <property type="component" value="Unassembled WGS sequence"/>
</dbReference>
<comment type="caution">
    <text evidence="1">The sequence shown here is derived from an EMBL/GenBank/DDBJ whole genome shotgun (WGS) entry which is preliminary data.</text>
</comment>
<sequence length="320" mass="35010">MISAVSMIDSLKPLRTRDFAHSPDLGLVRRAVRAADWAAVVAYFDGLPPRADHALAVEVAAEVPGSERFLQRAVDTERDSSLARTLLGSRCVVLGWEARTTSRAANVSQAQWRVFYDHLGRAERLLTDAVAIDPGNAAAWTERIVTARALGFEPAEARRRYDKAAEHCDVPYRAQGRLIQNLAPKWGGSTKAMHDFAQECLKAGPPGTLAGAVVADAHIEHAFTSDRISRIRDYLGQRKVRDQLGAAAARTVLHTDHEPGHGWVAAHSAFAFALFQGGDLPRSARHFAALGNLVRPYGWDMMSDSWKADFRAARSKAAAR</sequence>
<organism evidence="1 2">
    <name type="scientific">Dactylosporangium maewongense</name>
    <dbReference type="NCBI Taxonomy" id="634393"/>
    <lineage>
        <taxon>Bacteria</taxon>
        <taxon>Bacillati</taxon>
        <taxon>Actinomycetota</taxon>
        <taxon>Actinomycetes</taxon>
        <taxon>Micromonosporales</taxon>
        <taxon>Micromonosporaceae</taxon>
        <taxon>Dactylosporangium</taxon>
    </lineage>
</organism>
<evidence type="ECO:0000313" key="2">
    <source>
        <dbReference type="Proteomes" id="UP001501470"/>
    </source>
</evidence>
<dbReference type="Gene3D" id="1.25.40.10">
    <property type="entry name" value="Tetratricopeptide repeat domain"/>
    <property type="match status" value="1"/>
</dbReference>
<evidence type="ECO:0008006" key="3">
    <source>
        <dbReference type="Google" id="ProtNLM"/>
    </source>
</evidence>
<evidence type="ECO:0000313" key="1">
    <source>
        <dbReference type="EMBL" id="GAA1551803.1"/>
    </source>
</evidence>
<gene>
    <name evidence="1" type="ORF">GCM10009827_085530</name>
</gene>
<keyword evidence="2" id="KW-1185">Reference proteome</keyword>
<reference evidence="2" key="1">
    <citation type="journal article" date="2019" name="Int. J. Syst. Evol. Microbiol.">
        <title>The Global Catalogue of Microorganisms (GCM) 10K type strain sequencing project: providing services to taxonomists for standard genome sequencing and annotation.</title>
        <authorList>
            <consortium name="The Broad Institute Genomics Platform"/>
            <consortium name="The Broad Institute Genome Sequencing Center for Infectious Disease"/>
            <person name="Wu L."/>
            <person name="Ma J."/>
        </authorList>
    </citation>
    <scope>NUCLEOTIDE SEQUENCE [LARGE SCALE GENOMIC DNA]</scope>
    <source>
        <strain evidence="2">JCM 15933</strain>
    </source>
</reference>
<protein>
    <recommendedName>
        <fullName evidence="3">DUF4034 domain-containing protein</fullName>
    </recommendedName>
</protein>
<dbReference type="InterPro" id="IPR011990">
    <property type="entry name" value="TPR-like_helical_dom_sf"/>
</dbReference>